<dbReference type="FunCoup" id="A0A674NWC2">
    <property type="interactions" value="360"/>
</dbReference>
<dbReference type="PROSITE" id="PS00022">
    <property type="entry name" value="EGF_1"/>
    <property type="match status" value="8"/>
</dbReference>
<dbReference type="SMART" id="SM00032">
    <property type="entry name" value="CCP"/>
    <property type="match status" value="35"/>
</dbReference>
<feature type="disulfide bond" evidence="22">
    <location>
        <begin position="1222"/>
        <end position="1231"/>
    </location>
</feature>
<dbReference type="GO" id="GO:0005509">
    <property type="term" value="F:calcium ion binding"/>
    <property type="evidence" value="ECO:0007669"/>
    <property type="project" value="InterPro"/>
</dbReference>
<feature type="disulfide bond" evidence="22">
    <location>
        <begin position="3562"/>
        <end position="3571"/>
    </location>
</feature>
<feature type="disulfide bond" evidence="23">
    <location>
        <begin position="3251"/>
        <end position="3278"/>
    </location>
</feature>
<sequence length="3614" mass="390960">MVSQSFSSPSTWTSCVLFLCLANVWTAAHPSQTQLGQTPPLSSPAGNLSESAESKVERLGQAFKQNVRKLREKSLCLDLVFLVDESSSVGANNFLSELRFIRKMLSDFPVAPENTRVALVTFSSKTHVVTRVDHISAPKSHQHKCSLFNKEIPAINYRGGGTYTKGAFQRAAQILRNSRANATKVIFLITDGYSNGGDPRPVAAALRERGVEIFTLGIWQGNIKELHDMASQPKDQHCYLVHNFAEFEALARRALHEDLPTGSYIQEDLSLCSSLCDAGRDCCDLMASCKCGTHTGQYDCICEKGYYGKGLQHECTACPPGTYKPEGAPGGPGTCLPCPDAQHTSQPGSTSINDCVCKPGYQPVGMTCQMVYCPPLPPPENGHFIQNVCNNHYEAACGVRCLPEFDLQGTSIRLCQADGTWSGTPARCTVRSCPPLSRPKKGFLRCSNSGASNRTECQVGCERGYRLEGPSRLTCQANSLWSGPQPRCVEVRCPPITTLKNISLSPPACGKRPASPGSTCLLTCRKGFTLLGNRKAVCLGSGNWTANIHKATCADAEPPWLQCPEDVVSGTDERRGTTNIRWTVPTATDNSNEEVAVQVKPVYTPPQLFPIGNETITYIATDRSGNQANCSFTVTVVDTEPPVIDRCRSPPTVQAADIETAVVWEVPQFSDNSGGRLTVTSNHSPGSWFPVGETLVQYTATDAAGNSRTCNLTITVQGTTCEQPYIPVNGEFVCSDEEEGVNCTLHCNDGYSITQDAVHSYFCAYNGVWEPPYSPDRPDCSVNRMANNGFKPFEMLFKASRCDELDLVEAFTGEFNTKLRGMLPNICSSSDVTCKLEMMPQGHCLEYNYDYENGFSIGPGGWSNSGGAQGTQDYAYFESGFATGARPLARQQRDTAVRPHPLAKRLRRIRRPTRDQKIQIFFNITASIPLPVSRNDSVEVANQRRLLRTLEQLTNRLKRTLARQPLSSFRVSSEMIVADPKSLEGRKAFLSCRPGSVLNGRMCVQCPVGTYFSLEHNECASCWLGSYQDQEGQLECKSCPEGSSTAYLHSRSITECKGQCKPGTHSANGLEICESCPLGHYQPGYAARDCLVCPEETSTVTRGAVAEAECGVPCSAGHFSRTGLVPCYPCPRDYYQPDHGRSYCLSCPFYGTTTVVAATTIQRCSSFSSSFLPKEESVTAAPEVKVSEDYQASSQVFHECFLNPCQNKGTCEEVGAGYICTCMPGFTGAKCEVDIDECDSAPCQNGGLCNDGMGEFQCDCKPGFIGAVCEAEVNECISFPCLNKGVCVDEVNKFTCSCAAGFTGSRCELEINECLSNPCLNGGACEDQTGGYVCNCPVGFSGDHCEVDVDECYSAPCLNGGHCQDGIDSFRCRCALGYRGHLCEVNINECEPNPCVNGASCMDGLGSYTCRCLPGFNGTRCETEMSSAFNLDFEVSGIHGYVMMDGVMPALTEITCTFWMRSTDTTNYGTPISYAVEGSDNAFLLIDYNGWVLYVNGKERITDCPAVNTGQWYHIGVSWRSWDGDWRIYINGKPSDGGKGLSVGTTIPAGGALVLGQDQDQRGEGFNPVESFVGSISQLNIWDRVLTPQQIKVLASSCPTSHVAHRGNVLAWPDFLAGLVGRLKVNLNSIFCADCPKLENAVSHLHTSTVEVKAGTQVRLSCDPGFYLLGEPVLQCQNKGEWSHPLPSCERVSCGPPHPLENGWFQGTDFQAGSSVEYQCNAGFYLLGDTKVHCANSGKWGGNSPACLDVDECALGSDCDKHARCLNTEGSYTCTCKHPYSGDGKNCTEPVKCKDPGSPDLGHREGNNFLMGGEVVFGCGLGYELVGPPRLHCLETGNWDNPIPYCRALSCLNPTVPENSVMSGSNFTYGSKVTFRCMKGFLPPISYEFQCMASLRWSGTPPLCHPVTCREPPSGVNADYTFKTNTYQSRVTYTCLEGYRPQGSMEVVCEETGEWSRPVPRCVSALCGEPPTLRDAVTVGENYEVGSKVHYVCKEGYTLIGPEARECLASGQWSDTSTQCVPRSCGPPPAIDHAEPYESHQLFGDTANYFCTDGYIAGNNSKMVCNAQGQWAPPDGATVPRCIANFCSRPPELPNAILDSVSKPKYPSSTEVSYKCEEGFMLNTTATLRCLMGGEWDPSPYHIGCVPVRCSRPESIDRGYVSGSNYSFGAVVAYSCDKGFLIRGEKRRTCKANGEWGGVLPSCAPVTCPLPPLLKNGYIQSRGRLTFNSKVTYACNAGFRLLGRPDRVCQANRQWSSTDPPTCVLLTCDPPPDIVHGHYRGSDFQVGRKVQYVCDEGYELIGDANWTCLKYGKWDKLRRPRCSPVQCPEPPLEESHLVLKGLDADSGTVELSCEDGYVLQGARTLRCTPSQEWNDTFPVCKEVFCGPLPEVSSGGPSTPSAPFPFRSVVNYTCMEGFTLKREGSVSCLASGKWSSPVPECIPVECPQPVEISNGIVDVQGLMYLSKALYNCKTGYNLVGNSTVLCGEKGLWIGGVPSCRPIECSVPKRITNGKVAFTKLQFGHSAIYSCLRGYRLQGPDTLKCLASGEWDIDPPACVQMSCTPPQPLENGFVEGQDHSFGVTIFYSCFPGFQLVGQDHLTCEEFGWSSSIPVCVLSDCGLPPHIDFGDYVRVTGSGSGSSAAPRDTAASPVNLSFFHGTLVEYRCHKGYDLTSPTRLMCQEDGGWNGTAPSCVPAECQSPPNPDHGWVNVTDTSLGSMVKYTCEKGYVLEGEPVRQCISGRSWTHSAPTCRPVSCGDPGAIANGIAHGGSFLFSSVLRFKCSPGFALKGSEIITCQADGRWDVQKPTCEPVVCGPPIVPSDVSFTGDEYRFNNEIELKCQLGFLIQGKSVSICQADGTWSHKSPTCVPASCDKPSSIPNGRVLGSEFSFNNKIKYECDEGYALNGVPTRICQSDGLWDKPEPRCDIISCDPPEDISHGFLNGSSFNYGDVVEYVCFDGYEVLGDPVLRCSAQGSWAGTVPRCKPCICSPPTLRYGAVLGQDHACGDRVHFRCDDGYRLLGPSQAVCEKGGVWSPGVPMCGRGRCSAAPPAVPNAVQQGGTAAFSDTVIYRCRPGYRPKGYSHLTCGRDGRWGEPRISCEAVSCGQPPAVVHARVVGGNFTFPNQITYRCEDGYQLATQMSTLSCQSDGTWSKHSIRCGPLPCLLPRNFSNPHVIITGKELTPVGGAITLSCPPGLYLQGSALAECRLGGTWAPSISSVSCEPVVCERPPPLPQGVTEGDSYTYGDVVMYSCLPGFTMKGDSVQTCQGDRTWSGTRPVCVAQSCGPPPAVQNAQVQMRGDADREGVSYVCGAGLQLVGPKTLSCLANGTWSAPAPTCEPPAAGGCDAPKHVLHGKAQERNLNGGRAVEVQCDKGYDLVGEPLVVCIGGNAWSSTFPTCQPKRCPPPPGSGPQAEFRVGQSVRVTCPRGQEVKGSGTITCRPDQTWSHISSVCERVSCGPPLHVANGVVRGAVFQFGDVALYSCFGGYTMEGIGRSRCLENGTWTPPPTCRAICWLQCQNGGMCQRPNICSCPEGWMGRLCEEPICILPCLNGGRCVAPYQCECPTGWTGTRCHSAVCSSPCLNNGRCIRPNRCHCSPGWTGNDCSRKRKSGYHRF</sequence>
<feature type="domain" description="Sushi" evidence="28">
    <location>
        <begin position="2023"/>
        <end position="2084"/>
    </location>
</feature>
<feature type="domain" description="Pentraxin (PTX)" evidence="29">
    <location>
        <begin position="1427"/>
        <end position="1632"/>
    </location>
</feature>
<feature type="disulfide bond" evidence="22">
    <location>
        <begin position="3576"/>
        <end position="3586"/>
    </location>
</feature>
<gene>
    <name evidence="30" type="primary">svep1</name>
</gene>
<feature type="disulfide bond" evidence="23">
    <location>
        <begin position="1877"/>
        <end position="1904"/>
    </location>
</feature>
<feature type="domain" description="EGF-like" evidence="25">
    <location>
        <begin position="1310"/>
        <end position="1346"/>
    </location>
</feature>
<evidence type="ECO:0000256" key="7">
    <source>
        <dbReference type="ARBA" id="ARBA00022490"/>
    </source>
</evidence>
<dbReference type="InterPro" id="IPR002035">
    <property type="entry name" value="VWF_A"/>
</dbReference>
<dbReference type="Proteomes" id="UP000005226">
    <property type="component" value="Chromosome 8"/>
</dbReference>
<evidence type="ECO:0000259" key="27">
    <source>
        <dbReference type="PROSITE" id="PS50825"/>
    </source>
</evidence>
<feature type="disulfide bond" evidence="22">
    <location>
        <begin position="1260"/>
        <end position="1269"/>
    </location>
</feature>
<dbReference type="Pfam" id="PF00008">
    <property type="entry name" value="EGF"/>
    <property type="match status" value="7"/>
</dbReference>
<accession>A0A674NWC2</accession>
<dbReference type="SMART" id="SM00181">
    <property type="entry name" value="EGF"/>
    <property type="match status" value="10"/>
</dbReference>
<feature type="disulfide bond" evidence="23">
    <location>
        <begin position="3370"/>
        <end position="3397"/>
    </location>
</feature>
<dbReference type="GO" id="GO:0005634">
    <property type="term" value="C:nucleus"/>
    <property type="evidence" value="ECO:0007669"/>
    <property type="project" value="UniProtKB-SubCell"/>
</dbReference>
<dbReference type="Gene3D" id="2.60.120.200">
    <property type="match status" value="1"/>
</dbReference>
<evidence type="ECO:0000256" key="23">
    <source>
        <dbReference type="PROSITE-ProRule" id="PRU00302"/>
    </source>
</evidence>
<feature type="domain" description="Sushi" evidence="28">
    <location>
        <begin position="3342"/>
        <end position="3399"/>
    </location>
</feature>
<evidence type="ECO:0000259" key="28">
    <source>
        <dbReference type="PROSITE" id="PS50923"/>
    </source>
</evidence>
<feature type="disulfide bond" evidence="23">
    <location>
        <begin position="1993"/>
        <end position="2020"/>
    </location>
</feature>
<keyword evidence="15" id="KW-0130">Cell adhesion</keyword>
<feature type="domain" description="Sushi" evidence="28">
    <location>
        <begin position="2085"/>
        <end position="2147"/>
    </location>
</feature>
<dbReference type="CDD" id="cd00054">
    <property type="entry name" value="EGF_CA"/>
    <property type="match status" value="7"/>
</dbReference>
<feature type="domain" description="Sushi" evidence="28">
    <location>
        <begin position="491"/>
        <end position="555"/>
    </location>
</feature>
<dbReference type="Pfam" id="PF07699">
    <property type="entry name" value="Ephrin_rec_like"/>
    <property type="match status" value="4"/>
</dbReference>
<evidence type="ECO:0000259" key="25">
    <source>
        <dbReference type="PROSITE" id="PS50026"/>
    </source>
</evidence>
<protein>
    <recommendedName>
        <fullName evidence="21">Sushi, von Willebrand factor type A, EGF and pentraxin domain-containing protein 1</fullName>
    </recommendedName>
</protein>
<feature type="disulfide bond" evidence="23">
    <location>
        <begin position="2839"/>
        <end position="2866"/>
    </location>
</feature>
<dbReference type="InterPro" id="IPR000742">
    <property type="entry name" value="EGF"/>
</dbReference>
<feature type="disulfide bond" evidence="23">
    <location>
        <begin position="2665"/>
        <end position="2692"/>
    </location>
</feature>
<feature type="domain" description="Sushi" evidence="28">
    <location>
        <begin position="719"/>
        <end position="782"/>
    </location>
</feature>
<evidence type="ECO:0000256" key="10">
    <source>
        <dbReference type="ARBA" id="ARBA00022659"/>
    </source>
</evidence>
<dbReference type="PROSITE" id="PS01187">
    <property type="entry name" value="EGF_CA"/>
    <property type="match status" value="3"/>
</dbReference>
<evidence type="ECO:0000256" key="21">
    <source>
        <dbReference type="ARBA" id="ARBA00067719"/>
    </source>
</evidence>
<feature type="domain" description="Sushi" evidence="28">
    <location>
        <begin position="2927"/>
        <end position="2984"/>
    </location>
</feature>
<feature type="domain" description="VWFA" evidence="26">
    <location>
        <begin position="78"/>
        <end position="259"/>
    </location>
</feature>
<dbReference type="SMART" id="SM00327">
    <property type="entry name" value="VWA"/>
    <property type="match status" value="1"/>
</dbReference>
<feature type="domain" description="Sushi" evidence="28">
    <location>
        <begin position="3101"/>
        <end position="3159"/>
    </location>
</feature>
<feature type="domain" description="Sushi" evidence="28">
    <location>
        <begin position="431"/>
        <end position="490"/>
    </location>
</feature>
<feature type="domain" description="Sushi" evidence="28">
    <location>
        <begin position="1965"/>
        <end position="2022"/>
    </location>
</feature>
<comment type="caution">
    <text evidence="22">Lacks conserved residue(s) required for the propagation of feature annotation.</text>
</comment>
<dbReference type="GO" id="GO:0007154">
    <property type="term" value="P:cell communication"/>
    <property type="evidence" value="ECO:0007669"/>
    <property type="project" value="UniProtKB-ARBA"/>
</dbReference>
<feature type="domain" description="Sushi" evidence="28">
    <location>
        <begin position="371"/>
        <end position="430"/>
    </location>
</feature>
<dbReference type="FunFam" id="2.60.120.200:FF:000012">
    <property type="entry name" value="neuronal pentraxin receptor"/>
    <property type="match status" value="1"/>
</dbReference>
<dbReference type="FunFam" id="2.10.25.10:FF:000225">
    <property type="entry name" value="Sushi, von Willebrand factor type A, EGF and pentraxin domain containing 1"/>
    <property type="match status" value="1"/>
</dbReference>
<feature type="disulfide bond" evidence="22">
    <location>
        <begin position="3594"/>
        <end position="3603"/>
    </location>
</feature>
<dbReference type="InterPro" id="IPR000152">
    <property type="entry name" value="EGF-type_Asp/Asn_hydroxyl_site"/>
</dbReference>
<dbReference type="InterPro" id="IPR013320">
    <property type="entry name" value="ConA-like_dom_sf"/>
</dbReference>
<keyword evidence="8" id="KW-0964">Secreted</keyword>
<evidence type="ECO:0000256" key="14">
    <source>
        <dbReference type="ARBA" id="ARBA00022837"/>
    </source>
</evidence>
<evidence type="ECO:0000256" key="8">
    <source>
        <dbReference type="ARBA" id="ARBA00022525"/>
    </source>
</evidence>
<dbReference type="GeneID" id="101077826"/>
<feature type="domain" description="EGF-like" evidence="25">
    <location>
        <begin position="1749"/>
        <end position="1788"/>
    </location>
</feature>
<dbReference type="Pfam" id="PF00084">
    <property type="entry name" value="Sushi"/>
    <property type="match status" value="34"/>
</dbReference>
<evidence type="ECO:0000259" key="26">
    <source>
        <dbReference type="PROSITE" id="PS50234"/>
    </source>
</evidence>
<keyword evidence="17" id="KW-0472">Membrane</keyword>
<feature type="disulfide bond" evidence="23">
    <location>
        <begin position="3012"/>
        <end position="3039"/>
    </location>
</feature>
<dbReference type="GO" id="GO:0009913">
    <property type="term" value="P:epidermal cell differentiation"/>
    <property type="evidence" value="ECO:0007669"/>
    <property type="project" value="Ensembl"/>
</dbReference>
<feature type="disulfide bond" evidence="23">
    <location>
        <begin position="2413"/>
        <end position="2440"/>
    </location>
</feature>
<dbReference type="InterPro" id="IPR018097">
    <property type="entry name" value="EGF_Ca-bd_CS"/>
</dbReference>
<feature type="domain" description="Sushi" evidence="28">
    <location>
        <begin position="2559"/>
        <end position="2615"/>
    </location>
</feature>
<dbReference type="FunFam" id="2.10.25.10:FF:000391">
    <property type="entry name" value="Weary, isoform C"/>
    <property type="match status" value="1"/>
</dbReference>
<evidence type="ECO:0000256" key="2">
    <source>
        <dbReference type="ARBA" id="ARBA00004170"/>
    </source>
</evidence>
<dbReference type="InterPro" id="IPR049883">
    <property type="entry name" value="NOTCH1_EGF-like"/>
</dbReference>
<dbReference type="SUPFAM" id="SSF57535">
    <property type="entry name" value="Complement control module/SCR domain"/>
    <property type="match status" value="35"/>
</dbReference>
<feature type="disulfide bond" evidence="23">
    <location>
        <begin position="1935"/>
        <end position="1962"/>
    </location>
</feature>
<feature type="domain" description="Sushi" evidence="28">
    <location>
        <begin position="1633"/>
        <end position="1691"/>
    </location>
</feature>
<feature type="domain" description="EGF-like" evidence="25">
    <location>
        <begin position="1234"/>
        <end position="1270"/>
    </location>
</feature>
<dbReference type="SMART" id="SM00159">
    <property type="entry name" value="PTX"/>
    <property type="match status" value="1"/>
</dbReference>
<dbReference type="GeneTree" id="ENSGT00940000156061"/>
<dbReference type="GO" id="GO:0090136">
    <property type="term" value="P:epithelial cell-cell adhesion"/>
    <property type="evidence" value="ECO:0007669"/>
    <property type="project" value="Ensembl"/>
</dbReference>
<feature type="disulfide bond" evidence="22">
    <location>
        <begin position="1298"/>
        <end position="1307"/>
    </location>
</feature>
<dbReference type="GO" id="GO:0005737">
    <property type="term" value="C:cytoplasm"/>
    <property type="evidence" value="ECO:0007669"/>
    <property type="project" value="UniProtKB-SubCell"/>
</dbReference>
<feature type="domain" description="EGF-like" evidence="25">
    <location>
        <begin position="3540"/>
        <end position="3572"/>
    </location>
</feature>
<dbReference type="CDD" id="cd00033">
    <property type="entry name" value="CCP"/>
    <property type="match status" value="34"/>
</dbReference>
<evidence type="ECO:0000256" key="18">
    <source>
        <dbReference type="ARBA" id="ARBA00023157"/>
    </source>
</evidence>
<dbReference type="PROSITE" id="PS50923">
    <property type="entry name" value="SUSHI"/>
    <property type="match status" value="35"/>
</dbReference>
<feature type="domain" description="Sushi" evidence="28">
    <location>
        <begin position="3281"/>
        <end position="3338"/>
    </location>
</feature>
<dbReference type="Pfam" id="PF02494">
    <property type="entry name" value="HYR"/>
    <property type="match status" value="2"/>
</dbReference>
<dbReference type="PANTHER" id="PTHR19325">
    <property type="entry name" value="COMPLEMENT COMPONENT-RELATED SUSHI DOMAIN-CONTAINING"/>
    <property type="match status" value="1"/>
</dbReference>
<dbReference type="InterPro" id="IPR011641">
    <property type="entry name" value="Tyr-kin_ephrin_A/B_rcpt-like"/>
</dbReference>
<keyword evidence="7" id="KW-0963">Cytoplasm</keyword>
<dbReference type="SUPFAM" id="SSF53300">
    <property type="entry name" value="vWA-like"/>
    <property type="match status" value="1"/>
</dbReference>
<feature type="domain" description="Sushi" evidence="28">
    <location>
        <begin position="2443"/>
        <end position="2500"/>
    </location>
</feature>
<feature type="domain" description="Sushi" evidence="28">
    <location>
        <begin position="3454"/>
        <end position="3510"/>
    </location>
</feature>
<feature type="disulfide bond" evidence="23">
    <location>
        <begin position="1819"/>
        <end position="1846"/>
    </location>
</feature>
<feature type="disulfide bond" evidence="23">
    <location>
        <begin position="461"/>
        <end position="488"/>
    </location>
</feature>
<feature type="disulfide bond" evidence="23">
    <location>
        <begin position="3309"/>
        <end position="3336"/>
    </location>
</feature>
<dbReference type="PROSITE" id="PS50026">
    <property type="entry name" value="EGF_3"/>
    <property type="match status" value="9"/>
</dbReference>
<feature type="domain" description="Sushi" evidence="28">
    <location>
        <begin position="3223"/>
        <end position="3280"/>
    </location>
</feature>
<feature type="domain" description="Sushi" evidence="28">
    <location>
        <begin position="2811"/>
        <end position="2868"/>
    </location>
</feature>
<evidence type="ECO:0000256" key="22">
    <source>
        <dbReference type="PROSITE-ProRule" id="PRU00076"/>
    </source>
</evidence>
<dbReference type="InterPro" id="IPR035976">
    <property type="entry name" value="Sushi/SCR/CCP_sf"/>
</dbReference>
<feature type="domain" description="Sushi" evidence="28">
    <location>
        <begin position="2325"/>
        <end position="2382"/>
    </location>
</feature>
<feature type="domain" description="Sushi" evidence="28">
    <location>
        <begin position="2383"/>
        <end position="2442"/>
    </location>
</feature>
<dbReference type="FunFam" id="2.10.25.10:FF:000143">
    <property type="entry name" value="Protein crumbs 1"/>
    <property type="match status" value="1"/>
</dbReference>
<feature type="domain" description="Sushi" evidence="28">
    <location>
        <begin position="2501"/>
        <end position="2558"/>
    </location>
</feature>
<comment type="subcellular location">
    <subcellularLocation>
        <location evidence="3">Cell membrane</location>
        <topology evidence="3">Single-pass type I membrane protein</topology>
    </subcellularLocation>
    <subcellularLocation>
        <location evidence="4">Cytoplasm</location>
    </subcellularLocation>
    <subcellularLocation>
        <location evidence="2">Membrane</location>
        <topology evidence="2">Peripheral membrane protein</topology>
    </subcellularLocation>
    <subcellularLocation>
        <location evidence="1">Nucleus</location>
    </subcellularLocation>
    <subcellularLocation>
        <location evidence="5">Secreted</location>
    </subcellularLocation>
</comment>
<evidence type="ECO:0000256" key="15">
    <source>
        <dbReference type="ARBA" id="ARBA00022889"/>
    </source>
</evidence>
<evidence type="ECO:0000256" key="11">
    <source>
        <dbReference type="ARBA" id="ARBA00022692"/>
    </source>
</evidence>
<feature type="signal peptide" evidence="24">
    <location>
        <begin position="1"/>
        <end position="27"/>
    </location>
</feature>
<dbReference type="GO" id="GO:0036303">
    <property type="term" value="P:lymph vessel morphogenesis"/>
    <property type="evidence" value="ECO:0007669"/>
    <property type="project" value="Ensembl"/>
</dbReference>
<reference evidence="30 31" key="1">
    <citation type="journal article" date="2011" name="Genome Biol. Evol.">
        <title>Integration of the genetic map and genome assembly of fugu facilitates insights into distinct features of genome evolution in teleosts and mammals.</title>
        <authorList>
            <person name="Kai W."/>
            <person name="Kikuchi K."/>
            <person name="Tohari S."/>
            <person name="Chew A.K."/>
            <person name="Tay A."/>
            <person name="Fujiwara A."/>
            <person name="Hosoya S."/>
            <person name="Suetake H."/>
            <person name="Naruse K."/>
            <person name="Brenner S."/>
            <person name="Suzuki Y."/>
            <person name="Venkatesh B."/>
        </authorList>
    </citation>
    <scope>NUCLEOTIDE SEQUENCE [LARGE SCALE GENOMIC DNA]</scope>
</reference>
<dbReference type="GO" id="GO:0023052">
    <property type="term" value="P:signaling"/>
    <property type="evidence" value="ECO:0007669"/>
    <property type="project" value="UniProtKB-ARBA"/>
</dbReference>
<feature type="domain" description="Sushi" evidence="28">
    <location>
        <begin position="3160"/>
        <end position="3222"/>
    </location>
</feature>
<dbReference type="GO" id="GO:0005576">
    <property type="term" value="C:extracellular region"/>
    <property type="evidence" value="ECO:0007669"/>
    <property type="project" value="UniProtKB-SubCell"/>
</dbReference>
<dbReference type="FunFam" id="2.10.25.10:FF:000038">
    <property type="entry name" value="Fibrillin 2"/>
    <property type="match status" value="1"/>
</dbReference>
<feature type="domain" description="HYR" evidence="27">
    <location>
        <begin position="554"/>
        <end position="638"/>
    </location>
</feature>
<feature type="domain" description="Sushi" evidence="28">
    <location>
        <begin position="1849"/>
        <end position="1906"/>
    </location>
</feature>
<keyword evidence="6" id="KW-1003">Cell membrane</keyword>
<dbReference type="PROSITE" id="PS01186">
    <property type="entry name" value="EGF_2"/>
    <property type="match status" value="9"/>
</dbReference>
<dbReference type="InParanoid" id="A0A674NWC2"/>
<feature type="disulfide bond" evidence="22">
    <location>
        <begin position="1374"/>
        <end position="1383"/>
    </location>
</feature>
<dbReference type="Ensembl" id="ENSTRUT00000065595.1">
    <property type="protein sequence ID" value="ENSTRUP00000077907.1"/>
    <property type="gene ID" value="ENSTRUG00000002627.3"/>
</dbReference>
<dbReference type="Pfam" id="PF00092">
    <property type="entry name" value="VWA"/>
    <property type="match status" value="1"/>
</dbReference>
<feature type="domain" description="Sushi" evidence="28">
    <location>
        <begin position="2148"/>
        <end position="2205"/>
    </location>
</feature>
<feature type="disulfide bond" evidence="23">
    <location>
        <begin position="401"/>
        <end position="428"/>
    </location>
</feature>
<feature type="disulfide bond" evidence="22">
    <location>
        <begin position="3544"/>
        <end position="3554"/>
    </location>
</feature>
<dbReference type="InterPro" id="IPR009030">
    <property type="entry name" value="Growth_fac_rcpt_cys_sf"/>
</dbReference>
<reference evidence="30" key="2">
    <citation type="submission" date="2025-08" db="UniProtKB">
        <authorList>
            <consortium name="Ensembl"/>
        </authorList>
    </citation>
    <scope>IDENTIFICATION</scope>
</reference>
<evidence type="ECO:0000256" key="19">
    <source>
        <dbReference type="ARBA" id="ARBA00023180"/>
    </source>
</evidence>
<feature type="domain" description="Sushi" evidence="28">
    <location>
        <begin position="3400"/>
        <end position="3453"/>
    </location>
</feature>
<dbReference type="InterPro" id="IPR003410">
    <property type="entry name" value="HYR_dom"/>
</dbReference>
<dbReference type="OrthoDB" id="6515930at2759"/>
<dbReference type="InterPro" id="IPR036465">
    <property type="entry name" value="vWFA_dom_sf"/>
</dbReference>
<evidence type="ECO:0000256" key="3">
    <source>
        <dbReference type="ARBA" id="ARBA00004251"/>
    </source>
</evidence>
<feature type="domain" description="Sushi" evidence="28">
    <location>
        <begin position="2869"/>
        <end position="2926"/>
    </location>
</feature>
<feature type="domain" description="Sushi" evidence="28">
    <location>
        <begin position="2266"/>
        <end position="2324"/>
    </location>
</feature>
<dbReference type="RefSeq" id="XP_029696518.1">
    <property type="nucleotide sequence ID" value="XM_029840658.1"/>
</dbReference>
<keyword evidence="12 24" id="KW-0732">Signal</keyword>
<evidence type="ECO:0000256" key="20">
    <source>
        <dbReference type="ARBA" id="ARBA00023242"/>
    </source>
</evidence>
<feature type="disulfide bond" evidence="23">
    <location>
        <begin position="2176"/>
        <end position="2203"/>
    </location>
</feature>
<proteinExistence type="predicted"/>
<evidence type="ECO:0000256" key="16">
    <source>
        <dbReference type="ARBA" id="ARBA00022989"/>
    </source>
</evidence>
<keyword evidence="9 22" id="KW-0245">EGF-like domain</keyword>
<dbReference type="Gene3D" id="2.10.70.10">
    <property type="entry name" value="Complement Module, domain 1"/>
    <property type="match status" value="35"/>
</dbReference>
<feature type="disulfide bond" evidence="23">
    <location>
        <begin position="1662"/>
        <end position="1689"/>
    </location>
</feature>
<dbReference type="Pfam" id="PF00354">
    <property type="entry name" value="Pentaxin"/>
    <property type="match status" value="1"/>
</dbReference>
<feature type="disulfide bond" evidence="23">
    <location>
        <begin position="2471"/>
        <end position="2498"/>
    </location>
</feature>
<dbReference type="PRINTS" id="PR00895">
    <property type="entry name" value="PENTAXIN"/>
</dbReference>
<evidence type="ECO:0000313" key="30">
    <source>
        <dbReference type="Ensembl" id="ENSTRUP00000077907.1"/>
    </source>
</evidence>
<dbReference type="GO" id="GO:0005886">
    <property type="term" value="C:plasma membrane"/>
    <property type="evidence" value="ECO:0007669"/>
    <property type="project" value="UniProtKB-SubCell"/>
</dbReference>
<dbReference type="GO" id="GO:0051239">
    <property type="term" value="P:regulation of multicellular organismal process"/>
    <property type="evidence" value="ECO:0007669"/>
    <property type="project" value="UniProtKB-ARBA"/>
</dbReference>
<evidence type="ECO:0000256" key="4">
    <source>
        <dbReference type="ARBA" id="ARBA00004496"/>
    </source>
</evidence>
<feature type="domain" description="EGF-like" evidence="25">
    <location>
        <begin position="3573"/>
        <end position="3604"/>
    </location>
</feature>
<feature type="domain" description="Sushi" evidence="28">
    <location>
        <begin position="1907"/>
        <end position="1964"/>
    </location>
</feature>
<feature type="domain" description="Sushi" evidence="28">
    <location>
        <begin position="2695"/>
        <end position="2752"/>
    </location>
</feature>
<feature type="disulfide bond" evidence="22">
    <location>
        <begin position="1336"/>
        <end position="1345"/>
    </location>
</feature>
<dbReference type="Pfam" id="PF07645">
    <property type="entry name" value="EGF_CA"/>
    <property type="match status" value="1"/>
</dbReference>
<feature type="domain" description="HYR" evidence="27">
    <location>
        <begin position="639"/>
        <end position="718"/>
    </location>
</feature>
<dbReference type="CTD" id="79987"/>
<evidence type="ECO:0000256" key="5">
    <source>
        <dbReference type="ARBA" id="ARBA00004613"/>
    </source>
</evidence>
<dbReference type="InterPro" id="IPR050350">
    <property type="entry name" value="Compl-Cell_Adhes-Reg"/>
</dbReference>
<keyword evidence="14" id="KW-0106">Calcium</keyword>
<feature type="domain" description="Sushi" evidence="28">
    <location>
        <begin position="2206"/>
        <end position="2265"/>
    </location>
</feature>
<dbReference type="PROSITE" id="PS51828">
    <property type="entry name" value="PTX_2"/>
    <property type="match status" value="1"/>
</dbReference>
<dbReference type="InterPro" id="IPR001759">
    <property type="entry name" value="PTX_dom"/>
</dbReference>
<evidence type="ECO:0000259" key="29">
    <source>
        <dbReference type="PROSITE" id="PS51828"/>
    </source>
</evidence>
<feature type="disulfide bond" evidence="23">
    <location>
        <begin position="3162"/>
        <end position="3205"/>
    </location>
</feature>
<dbReference type="GO" id="GO:0005102">
    <property type="term" value="F:signaling receptor binding"/>
    <property type="evidence" value="ECO:0007669"/>
    <property type="project" value="UniProtKB-ARBA"/>
</dbReference>
<feature type="disulfide bond" evidence="23">
    <location>
        <begin position="2087"/>
        <end position="2130"/>
    </location>
</feature>
<keyword evidence="20" id="KW-0539">Nucleus</keyword>
<dbReference type="SUPFAM" id="SSF57184">
    <property type="entry name" value="Growth factor receptor domain"/>
    <property type="match status" value="2"/>
</dbReference>
<dbReference type="SUPFAM" id="SSF49899">
    <property type="entry name" value="Concanavalin A-like lectins/glucanases"/>
    <property type="match status" value="1"/>
</dbReference>
<keyword evidence="31" id="KW-1185">Reference proteome</keyword>
<keyword evidence="18 22" id="KW-1015">Disulfide bond</keyword>
<evidence type="ECO:0000256" key="12">
    <source>
        <dbReference type="ARBA" id="ARBA00022729"/>
    </source>
</evidence>
<keyword evidence="16" id="KW-1133">Transmembrane helix</keyword>
<feature type="disulfide bond" evidence="23">
    <location>
        <begin position="2955"/>
        <end position="2982"/>
    </location>
</feature>
<reference evidence="30" key="3">
    <citation type="submission" date="2025-09" db="UniProtKB">
        <authorList>
            <consortium name="Ensembl"/>
        </authorList>
    </citation>
    <scope>IDENTIFICATION</scope>
</reference>
<keyword evidence="11" id="KW-0812">Transmembrane</keyword>
<feature type="domain" description="Sushi" evidence="28">
    <location>
        <begin position="2753"/>
        <end position="2810"/>
    </location>
</feature>
<dbReference type="InterPro" id="IPR013111">
    <property type="entry name" value="EGF_extracell"/>
</dbReference>
<dbReference type="Gene3D" id="3.40.50.410">
    <property type="entry name" value="von Willebrand factor, type A domain"/>
    <property type="match status" value="1"/>
</dbReference>
<dbReference type="PROSITE" id="PS50825">
    <property type="entry name" value="HYR"/>
    <property type="match status" value="2"/>
</dbReference>
<evidence type="ECO:0000256" key="24">
    <source>
        <dbReference type="SAM" id="SignalP"/>
    </source>
</evidence>
<feature type="disulfide bond" evidence="23">
    <location>
        <begin position="3071"/>
        <end position="3098"/>
    </location>
</feature>
<feature type="disulfide bond" evidence="23">
    <location>
        <begin position="1720"/>
        <end position="1747"/>
    </location>
</feature>
<organism evidence="30 31">
    <name type="scientific">Takifugu rubripes</name>
    <name type="common">Japanese pufferfish</name>
    <name type="synonym">Fugu rubripes</name>
    <dbReference type="NCBI Taxonomy" id="31033"/>
    <lineage>
        <taxon>Eukaryota</taxon>
        <taxon>Metazoa</taxon>
        <taxon>Chordata</taxon>
        <taxon>Craniata</taxon>
        <taxon>Vertebrata</taxon>
        <taxon>Euteleostomi</taxon>
        <taxon>Actinopterygii</taxon>
        <taxon>Neopterygii</taxon>
        <taxon>Teleostei</taxon>
        <taxon>Neoteleostei</taxon>
        <taxon>Acanthomorphata</taxon>
        <taxon>Eupercaria</taxon>
        <taxon>Tetraodontiformes</taxon>
        <taxon>Tetradontoidea</taxon>
        <taxon>Tetraodontidae</taxon>
        <taxon>Takifugu</taxon>
    </lineage>
</organism>
<dbReference type="Pfam" id="PF07974">
    <property type="entry name" value="EGF_2"/>
    <property type="match status" value="1"/>
</dbReference>
<dbReference type="PROSITE" id="PS00010">
    <property type="entry name" value="ASX_HYDROXYL"/>
    <property type="match status" value="6"/>
</dbReference>
<dbReference type="GO" id="GO:0016477">
    <property type="term" value="P:cell migration"/>
    <property type="evidence" value="ECO:0007669"/>
    <property type="project" value="Ensembl"/>
</dbReference>
<evidence type="ECO:0000256" key="9">
    <source>
        <dbReference type="ARBA" id="ARBA00022536"/>
    </source>
</evidence>
<name>A0A674NWC2_TAKRU</name>
<feature type="disulfide bond" evidence="23">
    <location>
        <begin position="2529"/>
        <end position="2556"/>
    </location>
</feature>
<keyword evidence="10 23" id="KW-0768">Sushi</keyword>
<feature type="domain" description="Sushi" evidence="28">
    <location>
        <begin position="1692"/>
        <end position="1749"/>
    </location>
</feature>
<dbReference type="PANTHER" id="PTHR19325:SF575">
    <property type="entry name" value="LOCOMOTION-RELATED PROTEIN HIKARU GENKI"/>
    <property type="match status" value="1"/>
</dbReference>
<dbReference type="PROSITE" id="PS50234">
    <property type="entry name" value="VWFA"/>
    <property type="match status" value="1"/>
</dbReference>
<dbReference type="InterPro" id="IPR001881">
    <property type="entry name" value="EGF-like_Ca-bd_dom"/>
</dbReference>
<dbReference type="CDD" id="cd01450">
    <property type="entry name" value="vWFA_subfamily_ECM"/>
    <property type="match status" value="1"/>
</dbReference>
<feature type="disulfide bond" evidence="23">
    <location>
        <begin position="2897"/>
        <end position="2924"/>
    </location>
</feature>
<dbReference type="SMART" id="SM00179">
    <property type="entry name" value="EGF_CA"/>
    <property type="match status" value="8"/>
</dbReference>
<feature type="domain" description="EGF-like" evidence="25">
    <location>
        <begin position="1386"/>
        <end position="1422"/>
    </location>
</feature>
<feature type="domain" description="Sushi" evidence="28">
    <location>
        <begin position="2616"/>
        <end position="2694"/>
    </location>
</feature>
<feature type="disulfide bond" evidence="23">
    <location>
        <begin position="2781"/>
        <end position="2808"/>
    </location>
</feature>
<dbReference type="InterPro" id="IPR000436">
    <property type="entry name" value="Sushi_SCR_CCP_dom"/>
</dbReference>
<evidence type="ECO:0000256" key="17">
    <source>
        <dbReference type="ARBA" id="ARBA00023136"/>
    </source>
</evidence>
<dbReference type="OMA" id="NKNWDGN"/>
<feature type="disulfide bond" evidence="23">
    <location>
        <begin position="2723"/>
        <end position="2750"/>
    </location>
</feature>
<feature type="domain" description="Sushi" evidence="28">
    <location>
        <begin position="2985"/>
        <end position="3041"/>
    </location>
</feature>
<feature type="domain" description="EGF-like" evidence="25">
    <location>
        <begin position="1348"/>
        <end position="1384"/>
    </location>
</feature>
<dbReference type="FunFam" id="2.10.70.10:FF:000011">
    <property type="entry name" value="CUB and sushi domain-containing protein 3 isoform A"/>
    <property type="match status" value="1"/>
</dbReference>
<dbReference type="Gene3D" id="2.10.25.10">
    <property type="entry name" value="Laminin"/>
    <property type="match status" value="10"/>
</dbReference>
<evidence type="ECO:0000256" key="1">
    <source>
        <dbReference type="ARBA" id="ARBA00004123"/>
    </source>
</evidence>
<dbReference type="Gene3D" id="2.10.50.10">
    <property type="entry name" value="Tumor Necrosis Factor Receptor, subunit A, domain 2"/>
    <property type="match status" value="3"/>
</dbReference>
<keyword evidence="19" id="KW-0325">Glycoprotein</keyword>
<dbReference type="SUPFAM" id="SSF57196">
    <property type="entry name" value="EGF/Laminin"/>
    <property type="match status" value="4"/>
</dbReference>
<dbReference type="FunFam" id="2.10.50.10:FF:000018">
    <property type="entry name" value="Sushi, von Willebrand factor type A, EGF and pentraxin domain-containing 1"/>
    <property type="match status" value="2"/>
</dbReference>
<dbReference type="FunFam" id="2.10.25.10:FF:000425">
    <property type="entry name" value="Eyes shut homolog"/>
    <property type="match status" value="1"/>
</dbReference>
<feature type="domain" description="EGF-like" evidence="25">
    <location>
        <begin position="1196"/>
        <end position="1232"/>
    </location>
</feature>
<evidence type="ECO:0000256" key="13">
    <source>
        <dbReference type="ARBA" id="ARBA00022737"/>
    </source>
</evidence>
<feature type="domain" description="Sushi" evidence="28">
    <location>
        <begin position="1785"/>
        <end position="1848"/>
    </location>
</feature>
<dbReference type="FunFam" id="2.10.25.10:FF:000122">
    <property type="entry name" value="Protein crumbs homolog 2"/>
    <property type="match status" value="3"/>
</dbReference>
<feature type="disulfide bond" evidence="23">
    <location>
        <begin position="2353"/>
        <end position="2380"/>
    </location>
</feature>
<feature type="domain" description="Sushi" evidence="28">
    <location>
        <begin position="3042"/>
        <end position="3100"/>
    </location>
</feature>
<feature type="chain" id="PRO_5025628517" description="Sushi, von Willebrand factor type A, EGF and pentraxin domain-containing protein 1" evidence="24">
    <location>
        <begin position="28"/>
        <end position="3614"/>
    </location>
</feature>
<feature type="domain" description="EGF-like" evidence="25">
    <location>
        <begin position="1272"/>
        <end position="1308"/>
    </location>
</feature>
<keyword evidence="13" id="KW-0677">Repeat</keyword>
<dbReference type="SMART" id="SM01411">
    <property type="entry name" value="Ephrin_rec_like"/>
    <property type="match status" value="4"/>
</dbReference>
<feature type="disulfide bond" evidence="22">
    <location>
        <begin position="1412"/>
        <end position="1421"/>
    </location>
</feature>
<feature type="disulfide bond" evidence="23">
    <location>
        <begin position="3424"/>
        <end position="3451"/>
    </location>
</feature>
<evidence type="ECO:0000313" key="31">
    <source>
        <dbReference type="Proteomes" id="UP000005226"/>
    </source>
</evidence>
<evidence type="ECO:0000256" key="6">
    <source>
        <dbReference type="ARBA" id="ARBA00022475"/>
    </source>
</evidence>